<sequence length="86" mass="8135">MAILLELGGATISVASTGVIAGGSGGAATKRPVTIPATSRGAITTAICTDGSGGAITKRPATTSVAFGGATTAATTTGVEVLQIFL</sequence>
<accession>A0AAN8Y3S6</accession>
<comment type="caution">
    <text evidence="1">The sequence shown here is derived from an EMBL/GenBank/DDBJ whole genome shotgun (WGS) entry which is preliminary data.</text>
</comment>
<protein>
    <submittedName>
        <fullName evidence="1">Uncharacterized protein</fullName>
    </submittedName>
</protein>
<gene>
    <name evidence="1" type="ORF">RDI58_024584</name>
</gene>
<evidence type="ECO:0000313" key="2">
    <source>
        <dbReference type="Proteomes" id="UP001371456"/>
    </source>
</evidence>
<name>A0AAN8Y3S6_SOLBU</name>
<dbReference type="AlphaFoldDB" id="A0AAN8Y3S6"/>
<dbReference type="Proteomes" id="UP001371456">
    <property type="component" value="Unassembled WGS sequence"/>
</dbReference>
<reference evidence="1 2" key="1">
    <citation type="submission" date="2024-02" db="EMBL/GenBank/DDBJ databases">
        <title>de novo genome assembly of Solanum bulbocastanum strain 11H21.</title>
        <authorList>
            <person name="Hosaka A.J."/>
        </authorList>
    </citation>
    <scope>NUCLEOTIDE SEQUENCE [LARGE SCALE GENOMIC DNA]</scope>
    <source>
        <tissue evidence="1">Young leaves</tissue>
    </source>
</reference>
<dbReference type="EMBL" id="JBANQN010000010">
    <property type="protein sequence ID" value="KAK6777866.1"/>
    <property type="molecule type" value="Genomic_DNA"/>
</dbReference>
<proteinExistence type="predicted"/>
<keyword evidence="2" id="KW-1185">Reference proteome</keyword>
<organism evidence="1 2">
    <name type="scientific">Solanum bulbocastanum</name>
    <name type="common">Wild potato</name>
    <dbReference type="NCBI Taxonomy" id="147425"/>
    <lineage>
        <taxon>Eukaryota</taxon>
        <taxon>Viridiplantae</taxon>
        <taxon>Streptophyta</taxon>
        <taxon>Embryophyta</taxon>
        <taxon>Tracheophyta</taxon>
        <taxon>Spermatophyta</taxon>
        <taxon>Magnoliopsida</taxon>
        <taxon>eudicotyledons</taxon>
        <taxon>Gunneridae</taxon>
        <taxon>Pentapetalae</taxon>
        <taxon>asterids</taxon>
        <taxon>lamiids</taxon>
        <taxon>Solanales</taxon>
        <taxon>Solanaceae</taxon>
        <taxon>Solanoideae</taxon>
        <taxon>Solaneae</taxon>
        <taxon>Solanum</taxon>
    </lineage>
</organism>
<evidence type="ECO:0000313" key="1">
    <source>
        <dbReference type="EMBL" id="KAK6777866.1"/>
    </source>
</evidence>